<dbReference type="Pfam" id="PF20143">
    <property type="entry name" value="NAD_kinase_C"/>
    <property type="match status" value="1"/>
</dbReference>
<dbReference type="GO" id="GO:0051287">
    <property type="term" value="F:NAD binding"/>
    <property type="evidence" value="ECO:0007669"/>
    <property type="project" value="UniProtKB-ARBA"/>
</dbReference>
<feature type="binding site" evidence="6">
    <location>
        <begin position="100"/>
        <end position="101"/>
    </location>
    <ligand>
        <name>NAD(+)</name>
        <dbReference type="ChEBI" id="CHEBI:57540"/>
    </ligand>
</feature>
<evidence type="ECO:0000256" key="6">
    <source>
        <dbReference type="HAMAP-Rule" id="MF_00361"/>
    </source>
</evidence>
<evidence type="ECO:0000256" key="1">
    <source>
        <dbReference type="ARBA" id="ARBA00022679"/>
    </source>
</evidence>
<dbReference type="InterPro" id="IPR017438">
    <property type="entry name" value="ATP-NAD_kinase_N"/>
</dbReference>
<dbReference type="Proteomes" id="UP000319263">
    <property type="component" value="Chromosome"/>
</dbReference>
<keyword evidence="6" id="KW-0067">ATP-binding</keyword>
<keyword evidence="4 6" id="KW-0520">NAD</keyword>
<evidence type="ECO:0000313" key="7">
    <source>
        <dbReference type="EMBL" id="QDP97304.1"/>
    </source>
</evidence>
<keyword evidence="6" id="KW-0547">Nucleotide-binding</keyword>
<dbReference type="OrthoDB" id="9774737at2"/>
<dbReference type="Gene3D" id="2.60.200.30">
    <property type="entry name" value="Probable inorganic polyphosphate/atp-NAD kinase, domain 2"/>
    <property type="match status" value="1"/>
</dbReference>
<dbReference type="RefSeq" id="WP_143987265.1">
    <property type="nucleotide sequence ID" value="NZ_CP041692.1"/>
</dbReference>
<dbReference type="AlphaFoldDB" id="A0A516Q1J9"/>
<keyword evidence="2 6" id="KW-0418">Kinase</keyword>
<dbReference type="GO" id="GO:0046872">
    <property type="term" value="F:metal ion binding"/>
    <property type="evidence" value="ECO:0007669"/>
    <property type="project" value="UniProtKB-UniRule"/>
</dbReference>
<organism evidence="7 8">
    <name type="scientific">Microlunatus elymi</name>
    <dbReference type="NCBI Taxonomy" id="2596828"/>
    <lineage>
        <taxon>Bacteria</taxon>
        <taxon>Bacillati</taxon>
        <taxon>Actinomycetota</taxon>
        <taxon>Actinomycetes</taxon>
        <taxon>Propionibacteriales</taxon>
        <taxon>Propionibacteriaceae</taxon>
        <taxon>Microlunatus</taxon>
    </lineage>
</organism>
<feature type="binding site" evidence="6">
    <location>
        <position position="105"/>
    </location>
    <ligand>
        <name>NAD(+)</name>
        <dbReference type="ChEBI" id="CHEBI:57540"/>
    </ligand>
</feature>
<comment type="caution">
    <text evidence="6">Lacks conserved residue(s) required for the propagation of feature annotation.</text>
</comment>
<feature type="binding site" evidence="6">
    <location>
        <begin position="221"/>
        <end position="226"/>
    </location>
    <ligand>
        <name>NAD(+)</name>
        <dbReference type="ChEBI" id="CHEBI:57540"/>
    </ligand>
</feature>
<name>A0A516Q1J9_9ACTN</name>
<keyword evidence="1 6" id="KW-0808">Transferase</keyword>
<evidence type="ECO:0000256" key="3">
    <source>
        <dbReference type="ARBA" id="ARBA00022857"/>
    </source>
</evidence>
<dbReference type="GO" id="GO:0005524">
    <property type="term" value="F:ATP binding"/>
    <property type="evidence" value="ECO:0007669"/>
    <property type="project" value="UniProtKB-KW"/>
</dbReference>
<dbReference type="InterPro" id="IPR016064">
    <property type="entry name" value="NAD/diacylglycerol_kinase_sf"/>
</dbReference>
<protein>
    <recommendedName>
        <fullName evidence="6">NAD kinase</fullName>
        <ecNumber evidence="6">2.7.1.23</ecNumber>
    </recommendedName>
    <alternativeName>
        <fullName evidence="6">ATP-dependent NAD kinase</fullName>
    </alternativeName>
</protein>
<evidence type="ECO:0000256" key="2">
    <source>
        <dbReference type="ARBA" id="ARBA00022777"/>
    </source>
</evidence>
<dbReference type="Pfam" id="PF01513">
    <property type="entry name" value="NAD_kinase"/>
    <property type="match status" value="1"/>
</dbReference>
<dbReference type="InterPro" id="IPR017437">
    <property type="entry name" value="ATP-NAD_kinase_PpnK-typ_C"/>
</dbReference>
<feature type="active site" description="Proton acceptor" evidence="6">
    <location>
        <position position="100"/>
    </location>
</feature>
<feature type="binding site" evidence="6">
    <location>
        <position position="210"/>
    </location>
    <ligand>
        <name>NAD(+)</name>
        <dbReference type="ChEBI" id="CHEBI:57540"/>
    </ligand>
</feature>
<dbReference type="Gene3D" id="3.40.50.10330">
    <property type="entry name" value="Probable inorganic polyphosphate/atp-NAD kinase, domain 1"/>
    <property type="match status" value="1"/>
</dbReference>
<proteinExistence type="inferred from homology"/>
<evidence type="ECO:0000256" key="4">
    <source>
        <dbReference type="ARBA" id="ARBA00023027"/>
    </source>
</evidence>
<keyword evidence="8" id="KW-1185">Reference proteome</keyword>
<dbReference type="HAMAP" id="MF_00361">
    <property type="entry name" value="NAD_kinase"/>
    <property type="match status" value="1"/>
</dbReference>
<dbReference type="PANTHER" id="PTHR20275">
    <property type="entry name" value="NAD KINASE"/>
    <property type="match status" value="1"/>
</dbReference>
<sequence>MLSPVLGRAEQEAPTARSGIRRVAVLTHTGRDEAVKAASRLINGLSAAGIVCVLPSADIAHLKLSRSDPSIEMLPEADPIIGLDTPEVPQIELLVVLGGDGTILRGAEWVLASDVPLLGVNLGHVGFLAEAESSEIDLIVETVVNRSFRVEERSTIDVRILSPLDPSGAERVEWSSFAINEVTIEKAARERMLDLMVEIDGRPLSRWSCDGVLVSTPTGSTAYAFSAGGPVIWPGVDAMQVLPLSAHALFARPMVLSPRSRVLVEMLDGMAPEAVVWCDGRRSTVLKRGMRVEVVQGRHRLRLARLSEAPFTDRLVHKFGLPVAGWRGGAEARHRQSRGED</sequence>
<keyword evidence="3 6" id="KW-0521">NADP</keyword>
<comment type="subcellular location">
    <subcellularLocation>
        <location evidence="6">Cytoplasm</location>
    </subcellularLocation>
</comment>
<dbReference type="EMBL" id="CP041692">
    <property type="protein sequence ID" value="QDP97304.1"/>
    <property type="molecule type" value="Genomic_DNA"/>
</dbReference>
<feature type="binding site" evidence="6">
    <location>
        <position position="191"/>
    </location>
    <ligand>
        <name>NAD(+)</name>
        <dbReference type="ChEBI" id="CHEBI:57540"/>
    </ligand>
</feature>
<dbReference type="EC" id="2.7.1.23" evidence="6"/>
<dbReference type="PANTHER" id="PTHR20275:SF0">
    <property type="entry name" value="NAD KINASE"/>
    <property type="match status" value="1"/>
</dbReference>
<dbReference type="NCBIfam" id="NF002892">
    <property type="entry name" value="PRK03372.1"/>
    <property type="match status" value="1"/>
</dbReference>
<dbReference type="GO" id="GO:0003951">
    <property type="term" value="F:NAD+ kinase activity"/>
    <property type="evidence" value="ECO:0007669"/>
    <property type="project" value="UniProtKB-UniRule"/>
</dbReference>
<comment type="function">
    <text evidence="6">Involved in the regulation of the intracellular balance of NAD and NADP, and is a key enzyme in the biosynthesis of NADP. Catalyzes specifically the phosphorylation on 2'-hydroxyl of the adenosine moiety of NAD to yield NADP.</text>
</comment>
<reference evidence="7 8" key="1">
    <citation type="submission" date="2019-07" db="EMBL/GenBank/DDBJ databases">
        <title>Microlunatus dokdonensis sp. nov. isolated from the rhizospheric soil of the wild plant Elymus tsukushiensis.</title>
        <authorList>
            <person name="Ghim S.-Y."/>
            <person name="Hwang Y.-J."/>
            <person name="Son J.-S."/>
            <person name="Shin J.-H."/>
        </authorList>
    </citation>
    <scope>NUCLEOTIDE SEQUENCE [LARGE SCALE GENOMIC DNA]</scope>
    <source>
        <strain evidence="7 8">KUDC0627</strain>
    </source>
</reference>
<dbReference type="GO" id="GO:0005737">
    <property type="term" value="C:cytoplasm"/>
    <property type="evidence" value="ECO:0007669"/>
    <property type="project" value="UniProtKB-SubCell"/>
</dbReference>
<accession>A0A516Q1J9</accession>
<dbReference type="GO" id="GO:0006741">
    <property type="term" value="P:NADP+ biosynthetic process"/>
    <property type="evidence" value="ECO:0007669"/>
    <property type="project" value="UniProtKB-UniRule"/>
</dbReference>
<feature type="binding site" evidence="6">
    <location>
        <begin position="180"/>
        <end position="181"/>
    </location>
    <ligand>
        <name>NAD(+)</name>
        <dbReference type="ChEBI" id="CHEBI:57540"/>
    </ligand>
</feature>
<comment type="similarity">
    <text evidence="6">Belongs to the NAD kinase family.</text>
</comment>
<evidence type="ECO:0000256" key="5">
    <source>
        <dbReference type="ARBA" id="ARBA00047925"/>
    </source>
</evidence>
<dbReference type="KEGG" id="mik:FOE78_16470"/>
<gene>
    <name evidence="6" type="primary">nadK</name>
    <name evidence="7" type="ORF">FOE78_16470</name>
</gene>
<evidence type="ECO:0000313" key="8">
    <source>
        <dbReference type="Proteomes" id="UP000319263"/>
    </source>
</evidence>
<dbReference type="InterPro" id="IPR002504">
    <property type="entry name" value="NADK"/>
</dbReference>
<dbReference type="SUPFAM" id="SSF111331">
    <property type="entry name" value="NAD kinase/diacylglycerol kinase-like"/>
    <property type="match status" value="1"/>
</dbReference>
<dbReference type="GO" id="GO:0019674">
    <property type="term" value="P:NAD+ metabolic process"/>
    <property type="evidence" value="ECO:0007669"/>
    <property type="project" value="InterPro"/>
</dbReference>
<comment type="catalytic activity">
    <reaction evidence="5 6">
        <text>NAD(+) + ATP = ADP + NADP(+) + H(+)</text>
        <dbReference type="Rhea" id="RHEA:18629"/>
        <dbReference type="ChEBI" id="CHEBI:15378"/>
        <dbReference type="ChEBI" id="CHEBI:30616"/>
        <dbReference type="ChEBI" id="CHEBI:57540"/>
        <dbReference type="ChEBI" id="CHEBI:58349"/>
        <dbReference type="ChEBI" id="CHEBI:456216"/>
        <dbReference type="EC" id="2.7.1.23"/>
    </reaction>
</comment>
<comment type="cofactor">
    <cofactor evidence="6">
        <name>a divalent metal cation</name>
        <dbReference type="ChEBI" id="CHEBI:60240"/>
    </cofactor>
</comment>
<keyword evidence="6" id="KW-0963">Cytoplasm</keyword>